<evidence type="ECO:0000256" key="4">
    <source>
        <dbReference type="SAM" id="MobiDB-lite"/>
    </source>
</evidence>
<keyword evidence="1" id="KW-0560">Oxidoreductase</keyword>
<feature type="domain" description="Mannitol dehydrogenase C-terminal" evidence="6">
    <location>
        <begin position="308"/>
        <end position="496"/>
    </location>
</feature>
<evidence type="ECO:0000256" key="3">
    <source>
        <dbReference type="ARBA" id="ARBA00048615"/>
    </source>
</evidence>
<organism evidence="7 8">
    <name type="scientific">Glaciihabitans tibetensis</name>
    <dbReference type="NCBI Taxonomy" id="1266600"/>
    <lineage>
        <taxon>Bacteria</taxon>
        <taxon>Bacillati</taxon>
        <taxon>Actinomycetota</taxon>
        <taxon>Actinomycetes</taxon>
        <taxon>Micrococcales</taxon>
        <taxon>Microbacteriaceae</taxon>
        <taxon>Glaciihabitans</taxon>
    </lineage>
</organism>
<name>A0A2T0VE33_9MICO</name>
<dbReference type="PRINTS" id="PR00084">
    <property type="entry name" value="MTLDHDRGNASE"/>
</dbReference>
<dbReference type="RefSeq" id="WP_219905639.1">
    <property type="nucleotide sequence ID" value="NZ_PVTL01000004.1"/>
</dbReference>
<dbReference type="InterPro" id="IPR013118">
    <property type="entry name" value="Mannitol_DH_C"/>
</dbReference>
<reference evidence="7 8" key="1">
    <citation type="submission" date="2018-03" db="EMBL/GenBank/DDBJ databases">
        <title>Genomic Encyclopedia of Type Strains, Phase III (KMG-III): the genomes of soil and plant-associated and newly described type strains.</title>
        <authorList>
            <person name="Whitman W."/>
        </authorList>
    </citation>
    <scope>NUCLEOTIDE SEQUENCE [LARGE SCALE GENOMIC DNA]</scope>
    <source>
        <strain evidence="7 8">CGMCC 1.12484</strain>
    </source>
</reference>
<dbReference type="NCBIfam" id="NF002969">
    <property type="entry name" value="PRK03643.1"/>
    <property type="match status" value="1"/>
</dbReference>
<dbReference type="SUPFAM" id="SSF48179">
    <property type="entry name" value="6-phosphogluconate dehydrogenase C-terminal domain-like"/>
    <property type="match status" value="1"/>
</dbReference>
<dbReference type="GO" id="GO:0005829">
    <property type="term" value="C:cytosol"/>
    <property type="evidence" value="ECO:0007669"/>
    <property type="project" value="TreeGrafter"/>
</dbReference>
<evidence type="ECO:0000256" key="1">
    <source>
        <dbReference type="ARBA" id="ARBA00023002"/>
    </source>
</evidence>
<feature type="region of interest" description="Disordered" evidence="4">
    <location>
        <begin position="1"/>
        <end position="21"/>
    </location>
</feature>
<feature type="domain" description="Mannitol dehydrogenase N-terminal" evidence="5">
    <location>
        <begin position="57"/>
        <end position="296"/>
    </location>
</feature>
<protein>
    <submittedName>
        <fullName evidence="7">Tagaturonate reductase</fullName>
    </submittedName>
</protein>
<keyword evidence="2" id="KW-0520">NAD</keyword>
<proteinExistence type="predicted"/>
<dbReference type="InterPro" id="IPR000669">
    <property type="entry name" value="Mannitol_DH"/>
</dbReference>
<dbReference type="Pfam" id="PF01232">
    <property type="entry name" value="Mannitol_dh"/>
    <property type="match status" value="1"/>
</dbReference>
<dbReference type="InterPro" id="IPR013328">
    <property type="entry name" value="6PGD_dom2"/>
</dbReference>
<evidence type="ECO:0000259" key="5">
    <source>
        <dbReference type="Pfam" id="PF01232"/>
    </source>
</evidence>
<dbReference type="Gene3D" id="1.10.1040.10">
    <property type="entry name" value="N-(1-d-carboxylethyl)-l-norvaline Dehydrogenase, domain 2"/>
    <property type="match status" value="1"/>
</dbReference>
<dbReference type="GO" id="GO:0008926">
    <property type="term" value="F:mannitol-1-phosphate 5-dehydrogenase activity"/>
    <property type="evidence" value="ECO:0007669"/>
    <property type="project" value="UniProtKB-EC"/>
</dbReference>
<dbReference type="GO" id="GO:0019592">
    <property type="term" value="P:mannitol catabolic process"/>
    <property type="evidence" value="ECO:0007669"/>
    <property type="project" value="TreeGrafter"/>
</dbReference>
<dbReference type="Pfam" id="PF08125">
    <property type="entry name" value="Mannitol_dh_C"/>
    <property type="match status" value="1"/>
</dbReference>
<comment type="caution">
    <text evidence="7">The sequence shown here is derived from an EMBL/GenBank/DDBJ whole genome shotgun (WGS) entry which is preliminary data.</text>
</comment>
<dbReference type="AlphaFoldDB" id="A0A2T0VE33"/>
<dbReference type="Gene3D" id="3.40.50.720">
    <property type="entry name" value="NAD(P)-binding Rossmann-like Domain"/>
    <property type="match status" value="1"/>
</dbReference>
<dbReference type="InterPro" id="IPR008927">
    <property type="entry name" value="6-PGluconate_DH-like_C_sf"/>
</dbReference>
<dbReference type="InterPro" id="IPR036291">
    <property type="entry name" value="NAD(P)-bd_dom_sf"/>
</dbReference>
<comment type="catalytic activity">
    <reaction evidence="3">
        <text>D-mannitol 1-phosphate + NAD(+) = beta-D-fructose 6-phosphate + NADH + H(+)</text>
        <dbReference type="Rhea" id="RHEA:19661"/>
        <dbReference type="ChEBI" id="CHEBI:15378"/>
        <dbReference type="ChEBI" id="CHEBI:57540"/>
        <dbReference type="ChEBI" id="CHEBI:57634"/>
        <dbReference type="ChEBI" id="CHEBI:57945"/>
        <dbReference type="ChEBI" id="CHEBI:61381"/>
        <dbReference type="EC" id="1.1.1.17"/>
    </reaction>
</comment>
<evidence type="ECO:0000259" key="6">
    <source>
        <dbReference type="Pfam" id="PF08125"/>
    </source>
</evidence>
<dbReference type="SUPFAM" id="SSF51735">
    <property type="entry name" value="NAD(P)-binding Rossmann-fold domains"/>
    <property type="match status" value="1"/>
</dbReference>
<accession>A0A2T0VE33</accession>
<dbReference type="Proteomes" id="UP000237983">
    <property type="component" value="Unassembled WGS sequence"/>
</dbReference>
<evidence type="ECO:0000313" key="7">
    <source>
        <dbReference type="EMBL" id="PRY68449.1"/>
    </source>
</evidence>
<dbReference type="PANTHER" id="PTHR30524:SF0">
    <property type="entry name" value="ALTRONATE OXIDOREDUCTASE-RELATED"/>
    <property type="match status" value="1"/>
</dbReference>
<dbReference type="PANTHER" id="PTHR30524">
    <property type="entry name" value="MANNITOL-1-PHOSPHATE 5-DEHYDROGENASE"/>
    <property type="match status" value="1"/>
</dbReference>
<sequence length="509" mass="55860">MTTSTPTERAPRELPNTAHQKESNVMQTLTRATLPVETLATASSTTDASGAQTLPTKAIQFGEGNFLRGFVEWQLQQMNKQGLFNGGVTIVQPLASGLVAAQGAQDDLFTVLLEGKLDGHEVQSHEIITVVTGTVDPYTDYAGYLALAENDDIEFIFSNTTEAGIAYNGDDLLADGPQKSFPGKLTALLYRRFELGKAGFQIIPCELIEHNGDRLRDIVLQLAELWNLGEGFTRWISDENVFYSSLVDRIVPGYPKDRAAQLAIEFGYTDNFIVKAEPFLLWVIEGPQELVERLPLAKAGLNVIVTDDMTPYRERKVFLLNGPHTVMALLARLAGVLTVREVMQDAEFGPLIDRVMYNEIIPVLDLPHSELAAYAESVKERFDNPFMNHELASIALNSASKFKSRLLPILLATQRATVALPPRITLALAALLLTYSGDAAVTFSPVDGDEVLETFRTAAATDNYVETILANAELWGTDLTTVPHLVTRVIEGLESLRTRGVRASIANLI</sequence>
<keyword evidence="8" id="KW-1185">Reference proteome</keyword>
<gene>
    <name evidence="7" type="ORF">B0I08_104151</name>
</gene>
<evidence type="ECO:0000256" key="2">
    <source>
        <dbReference type="ARBA" id="ARBA00023027"/>
    </source>
</evidence>
<dbReference type="EMBL" id="PVTL01000004">
    <property type="protein sequence ID" value="PRY68449.1"/>
    <property type="molecule type" value="Genomic_DNA"/>
</dbReference>
<evidence type="ECO:0000313" key="8">
    <source>
        <dbReference type="Proteomes" id="UP000237983"/>
    </source>
</evidence>
<dbReference type="InterPro" id="IPR013131">
    <property type="entry name" value="Mannitol_DH_N"/>
</dbReference>